<dbReference type="EMBL" id="FLOB01000002">
    <property type="protein sequence ID" value="SBS29163.1"/>
    <property type="molecule type" value="Genomic_DNA"/>
</dbReference>
<dbReference type="STRING" id="1792290.MSP8886_01462"/>
<evidence type="ECO:0000313" key="1">
    <source>
        <dbReference type="EMBL" id="SBS29163.1"/>
    </source>
</evidence>
<dbReference type="AlphaFoldDB" id="A0A1A8T9L7"/>
<sequence>MRQNKIVIIIFVLLVFVSQIMTSVAGPMAYHSMQLTATATYGSMVDHKASLHNASVETHTDQYVQILPVTNALDCCKDKSSCPMSVCMSMAAIIDRQWIYYGSQLSQSSAHLVQQELPLNSSSLYRPPILS</sequence>
<dbReference type="OrthoDB" id="6104799at2"/>
<dbReference type="RefSeq" id="WP_067014169.1">
    <property type="nucleotide sequence ID" value="NZ_FLOB01000002.1"/>
</dbReference>
<evidence type="ECO:0000313" key="2">
    <source>
        <dbReference type="Proteomes" id="UP000092544"/>
    </source>
</evidence>
<reference evidence="1 2" key="1">
    <citation type="submission" date="2016-06" db="EMBL/GenBank/DDBJ databases">
        <authorList>
            <person name="Kjaerup R.B."/>
            <person name="Dalgaard T.S."/>
            <person name="Juul-Madsen H.R."/>
        </authorList>
    </citation>
    <scope>NUCLEOTIDE SEQUENCE [LARGE SCALE GENOMIC DNA]</scope>
    <source>
        <strain evidence="1 2">CECT 8886</strain>
    </source>
</reference>
<dbReference type="Proteomes" id="UP000092544">
    <property type="component" value="Unassembled WGS sequence"/>
</dbReference>
<gene>
    <name evidence="1" type="ORF">MSP8886_01462</name>
</gene>
<organism evidence="1 2">
    <name type="scientific">Marinomonas spartinae</name>
    <dbReference type="NCBI Taxonomy" id="1792290"/>
    <lineage>
        <taxon>Bacteria</taxon>
        <taxon>Pseudomonadati</taxon>
        <taxon>Pseudomonadota</taxon>
        <taxon>Gammaproteobacteria</taxon>
        <taxon>Oceanospirillales</taxon>
        <taxon>Oceanospirillaceae</taxon>
        <taxon>Marinomonas</taxon>
    </lineage>
</organism>
<name>A0A1A8T9L7_9GAMM</name>
<proteinExistence type="predicted"/>
<accession>A0A1A8T9L7</accession>
<keyword evidence="2" id="KW-1185">Reference proteome</keyword>
<protein>
    <submittedName>
        <fullName evidence="1">Uncharacterized protein</fullName>
    </submittedName>
</protein>